<evidence type="ECO:0000313" key="3">
    <source>
        <dbReference type="EMBL" id="KAH0576278.1"/>
    </source>
</evidence>
<proteinExistence type="predicted"/>
<feature type="transmembrane region" description="Helical" evidence="1">
    <location>
        <begin position="459"/>
        <end position="482"/>
    </location>
</feature>
<keyword evidence="1" id="KW-0812">Transmembrane</keyword>
<protein>
    <recommendedName>
        <fullName evidence="5">Transmembrane protein</fullName>
    </recommendedName>
</protein>
<dbReference type="AlphaFoldDB" id="V6LIG9"/>
<evidence type="ECO:0008006" key="5">
    <source>
        <dbReference type="Google" id="ProtNLM"/>
    </source>
</evidence>
<organism evidence="2">
    <name type="scientific">Spironucleus salmonicida</name>
    <dbReference type="NCBI Taxonomy" id="348837"/>
    <lineage>
        <taxon>Eukaryota</taxon>
        <taxon>Metamonada</taxon>
        <taxon>Diplomonadida</taxon>
        <taxon>Hexamitidae</taxon>
        <taxon>Hexamitinae</taxon>
        <taxon>Spironucleus</taxon>
    </lineage>
</organism>
<sequence length="501" mass="57071">MHVVLLALYSNVSAIDCYTQRSQLNLFINHLEIQFRHDPGDLCDFPRGVMVQLQFPDSALDIGQVFTNFSYENTNSLIINCGTKCADYDHVISSTVLIDSPQLTTLFSIGSVLNIRKKMSRVNAGVHLTVKDDITCMVIDQPNIGKNLADKQVILKIQSDRDGSTQYLNPTEEFNADNTQYCFKVNFSLPFVNTGILMLQGRLDGISISENYTSTQISIPNQPNIFTGLSATVFSSYIAIEFDRNDPEYDNFITSTSFAKTKFDLKINLNNTNYYIAGNFTKSLFENGGNIVCALSDNEADCIHILQLFKQHSKNEYIVTFYFQIDKVTIIKQVKNFYSTCFQTLNVIIRKSYLTFGFDHLIQDCPMIETSNYTFDLGYFHTDKELALGFSKFNSIKEFQKDYNSTKREINIQFSRNQFLIIENLKNEPYTVLYIFSADGKYLDQILADTVQVSLMTTYLFYVVVGVLSNAVICTGVFFITIMPKKKRSVVRSKAKVIEEL</sequence>
<dbReference type="EMBL" id="KI546116">
    <property type="protein sequence ID" value="EST44385.1"/>
    <property type="molecule type" value="Genomic_DNA"/>
</dbReference>
<evidence type="ECO:0000313" key="4">
    <source>
        <dbReference type="Proteomes" id="UP000018208"/>
    </source>
</evidence>
<evidence type="ECO:0000256" key="1">
    <source>
        <dbReference type="SAM" id="Phobius"/>
    </source>
</evidence>
<dbReference type="EMBL" id="AUWU02000002">
    <property type="protein sequence ID" value="KAH0576278.1"/>
    <property type="molecule type" value="Genomic_DNA"/>
</dbReference>
<gene>
    <name evidence="2" type="ORF">SS50377_15688</name>
    <name evidence="3" type="ORF">SS50377_21841</name>
</gene>
<dbReference type="VEuPathDB" id="GiardiaDB:SS50377_21841"/>
<reference evidence="3" key="2">
    <citation type="submission" date="2020-12" db="EMBL/GenBank/DDBJ databases">
        <title>New Spironucleus salmonicida genome in near-complete chromosomes.</title>
        <authorList>
            <person name="Xu F."/>
            <person name="Kurt Z."/>
            <person name="Jimenez-Gonzalez A."/>
            <person name="Astvaldsson A."/>
            <person name="Andersson J.O."/>
            <person name="Svard S.G."/>
        </authorList>
    </citation>
    <scope>NUCLEOTIDE SEQUENCE</scope>
    <source>
        <strain evidence="3">ATCC 50377</strain>
    </source>
</reference>
<evidence type="ECO:0000313" key="2">
    <source>
        <dbReference type="EMBL" id="EST44385.1"/>
    </source>
</evidence>
<reference evidence="2 3" key="1">
    <citation type="journal article" date="2014" name="PLoS Genet.">
        <title>The Genome of Spironucleus salmonicida Highlights a Fish Pathogen Adapted to Fluctuating Environments.</title>
        <authorList>
            <person name="Xu F."/>
            <person name="Jerlstrom-Hultqvist J."/>
            <person name="Einarsson E."/>
            <person name="Astvaldsson A."/>
            <person name="Svard S.G."/>
            <person name="Andersson J.O."/>
        </authorList>
    </citation>
    <scope>NUCLEOTIDE SEQUENCE</scope>
    <source>
        <strain evidence="3">ATCC 50377</strain>
    </source>
</reference>
<keyword evidence="1" id="KW-1133">Transmembrane helix</keyword>
<accession>V6LIG9</accession>
<keyword evidence="4" id="KW-1185">Reference proteome</keyword>
<keyword evidence="1" id="KW-0472">Membrane</keyword>
<name>V6LIG9_9EUKA</name>
<dbReference type="Proteomes" id="UP000018208">
    <property type="component" value="Unassembled WGS sequence"/>
</dbReference>